<dbReference type="NCBIfam" id="TIGR03086">
    <property type="entry name" value="TIGR03086 family metal-binding protein"/>
    <property type="match status" value="1"/>
</dbReference>
<dbReference type="InterPro" id="IPR034660">
    <property type="entry name" value="DinB/YfiT-like"/>
</dbReference>
<dbReference type="GO" id="GO:0046872">
    <property type="term" value="F:metal ion binding"/>
    <property type="evidence" value="ECO:0007669"/>
    <property type="project" value="InterPro"/>
</dbReference>
<accession>A0A495X829</accession>
<dbReference type="Proteomes" id="UP000272729">
    <property type="component" value="Unassembled WGS sequence"/>
</dbReference>
<dbReference type="InterPro" id="IPR024344">
    <property type="entry name" value="MDMPI_metal-binding"/>
</dbReference>
<comment type="caution">
    <text evidence="2">The sequence shown here is derived from an EMBL/GenBank/DDBJ whole genome shotgun (WGS) entry which is preliminary data.</text>
</comment>
<proteinExistence type="predicted"/>
<dbReference type="Pfam" id="PF11716">
    <property type="entry name" value="MDMPI_N"/>
    <property type="match status" value="1"/>
</dbReference>
<dbReference type="NCBIfam" id="TIGR03083">
    <property type="entry name" value="maleylpyruvate isomerase family mycothiol-dependent enzyme"/>
    <property type="match status" value="1"/>
</dbReference>
<dbReference type="SUPFAM" id="SSF109854">
    <property type="entry name" value="DinB/YfiT-like putative metalloenzymes"/>
    <property type="match status" value="1"/>
</dbReference>
<evidence type="ECO:0000313" key="2">
    <source>
        <dbReference type="EMBL" id="RKT70340.1"/>
    </source>
</evidence>
<name>A0A495X829_9PSEU</name>
<evidence type="ECO:0000259" key="1">
    <source>
        <dbReference type="Pfam" id="PF11716"/>
    </source>
</evidence>
<protein>
    <submittedName>
        <fullName evidence="2">Uncharacterized protein (TIGR03086 family)</fullName>
    </submittedName>
</protein>
<sequence>MLARAAGVFSKIVESVEAGQWGAATPCPDYDVKGLAHHLLFWGPSLVGAGRKEVVPPPAAAETDVAPVEDWPTALQEHVERTVEAWSRPGAWDGMTHMGGPVELPAATVGGMVVGEFVIHGWDLAQATGQDPVWDDDLLDYLHAETAKYAQDGRDMGIYGPEVEVPETAPTLHRVLGLTGRDPHWSR</sequence>
<keyword evidence="3" id="KW-1185">Reference proteome</keyword>
<dbReference type="InterPro" id="IPR017517">
    <property type="entry name" value="Maleyloyr_isom"/>
</dbReference>
<dbReference type="InterPro" id="IPR017520">
    <property type="entry name" value="CHP03086"/>
</dbReference>
<feature type="domain" description="Mycothiol-dependent maleylpyruvate isomerase metal-binding" evidence="1">
    <location>
        <begin position="4"/>
        <end position="125"/>
    </location>
</feature>
<dbReference type="Gene3D" id="1.20.120.450">
    <property type="entry name" value="dinb family like domain"/>
    <property type="match status" value="1"/>
</dbReference>
<dbReference type="AlphaFoldDB" id="A0A495X829"/>
<dbReference type="EMBL" id="RBXR01000001">
    <property type="protein sequence ID" value="RKT70340.1"/>
    <property type="molecule type" value="Genomic_DNA"/>
</dbReference>
<evidence type="ECO:0000313" key="3">
    <source>
        <dbReference type="Proteomes" id="UP000272729"/>
    </source>
</evidence>
<gene>
    <name evidence="2" type="ORF">DFJ66_3600</name>
</gene>
<organism evidence="2 3">
    <name type="scientific">Saccharothrix variisporea</name>
    <dbReference type="NCBI Taxonomy" id="543527"/>
    <lineage>
        <taxon>Bacteria</taxon>
        <taxon>Bacillati</taxon>
        <taxon>Actinomycetota</taxon>
        <taxon>Actinomycetes</taxon>
        <taxon>Pseudonocardiales</taxon>
        <taxon>Pseudonocardiaceae</taxon>
        <taxon>Saccharothrix</taxon>
    </lineage>
</organism>
<reference evidence="2 3" key="1">
    <citation type="submission" date="2018-10" db="EMBL/GenBank/DDBJ databases">
        <title>Sequencing the genomes of 1000 actinobacteria strains.</title>
        <authorList>
            <person name="Klenk H.-P."/>
        </authorList>
    </citation>
    <scope>NUCLEOTIDE SEQUENCE [LARGE SCALE GENOMIC DNA]</scope>
    <source>
        <strain evidence="2 3">DSM 43911</strain>
    </source>
</reference>